<dbReference type="SUPFAM" id="SSF81342">
    <property type="entry name" value="Transmembrane di-heme cytochromes"/>
    <property type="match status" value="1"/>
</dbReference>
<keyword evidence="4 6" id="KW-1133">Transmembrane helix</keyword>
<dbReference type="OrthoDB" id="9814800at2"/>
<dbReference type="GO" id="GO:0020037">
    <property type="term" value="F:heme binding"/>
    <property type="evidence" value="ECO:0007669"/>
    <property type="project" value="TreeGrafter"/>
</dbReference>
<dbReference type="STRING" id="1298851.TST_0344"/>
<comment type="subcellular location">
    <subcellularLocation>
        <location evidence="1">Cell membrane</location>
        <topology evidence="1">Multi-pass membrane protein</topology>
    </subcellularLocation>
</comment>
<keyword evidence="5 6" id="KW-0472">Membrane</keyword>
<evidence type="ECO:0000313" key="9">
    <source>
        <dbReference type="Proteomes" id="UP000063234"/>
    </source>
</evidence>
<dbReference type="InterPro" id="IPR051542">
    <property type="entry name" value="Hydrogenase_cytochrome"/>
</dbReference>
<feature type="transmembrane region" description="Helical" evidence="6">
    <location>
        <begin position="208"/>
        <end position="229"/>
    </location>
</feature>
<evidence type="ECO:0000313" key="8">
    <source>
        <dbReference type="EMBL" id="BAT71152.1"/>
    </source>
</evidence>
<feature type="domain" description="Cytochrome b561 bacterial/Ni-hydrogenase" evidence="7">
    <location>
        <begin position="90"/>
        <end position="266"/>
    </location>
</feature>
<dbReference type="GO" id="GO:0022904">
    <property type="term" value="P:respiratory electron transport chain"/>
    <property type="evidence" value="ECO:0007669"/>
    <property type="project" value="InterPro"/>
</dbReference>
<organism evidence="8 9">
    <name type="scientific">Thermosulfidibacter takaii (strain DSM 17441 / JCM 13301 / NBRC 103674 / ABI70S6)</name>
    <dbReference type="NCBI Taxonomy" id="1298851"/>
    <lineage>
        <taxon>Bacteria</taxon>
        <taxon>Pseudomonadati</taxon>
        <taxon>Thermosulfidibacterota</taxon>
        <taxon>Thermosulfidibacteria</taxon>
        <taxon>Thermosulfidibacterales</taxon>
        <taxon>Thermosulfidibacteraceae</taxon>
    </lineage>
</organism>
<protein>
    <recommendedName>
        <fullName evidence="7">Cytochrome b561 bacterial/Ni-hydrogenase domain-containing protein</fullName>
    </recommendedName>
</protein>
<dbReference type="EMBL" id="AP013035">
    <property type="protein sequence ID" value="BAT71152.1"/>
    <property type="molecule type" value="Genomic_DNA"/>
</dbReference>
<evidence type="ECO:0000256" key="5">
    <source>
        <dbReference type="ARBA" id="ARBA00023136"/>
    </source>
</evidence>
<dbReference type="Pfam" id="PF01292">
    <property type="entry name" value="Ni_hydr_CYTB"/>
    <property type="match status" value="1"/>
</dbReference>
<keyword evidence="9" id="KW-1185">Reference proteome</keyword>
<feature type="transmembrane region" description="Helical" evidence="6">
    <location>
        <begin position="139"/>
        <end position="161"/>
    </location>
</feature>
<evidence type="ECO:0000256" key="4">
    <source>
        <dbReference type="ARBA" id="ARBA00022989"/>
    </source>
</evidence>
<dbReference type="PANTHER" id="PTHR30485:SF0">
    <property type="entry name" value="NI_FE-HYDROGENASE 1 B-TYPE CYTOCHROME SUBUNIT-RELATED"/>
    <property type="match status" value="1"/>
</dbReference>
<reference evidence="9" key="1">
    <citation type="journal article" date="2018" name="Science">
        <title>A primordial and reversible TCA cycle in a facultatively chemolithoautotrophic thermophile.</title>
        <authorList>
            <person name="Nunoura T."/>
            <person name="Chikaraishi Y."/>
            <person name="Izaki R."/>
            <person name="Suwa T."/>
            <person name="Sato T."/>
            <person name="Harada T."/>
            <person name="Mori K."/>
            <person name="Kato Y."/>
            <person name="Miyazaki M."/>
            <person name="Shimamura S."/>
            <person name="Yanagawa K."/>
            <person name="Shuto A."/>
            <person name="Ohkouchi N."/>
            <person name="Fujita N."/>
            <person name="Takaki Y."/>
            <person name="Atomi H."/>
            <person name="Takai K."/>
        </authorList>
    </citation>
    <scope>NUCLEOTIDE SEQUENCE [LARGE SCALE GENOMIC DNA]</scope>
    <source>
        <strain evidence="9">DSM 17441 / JCM 13301 / NBRC 103674 / ABI70S6</strain>
    </source>
</reference>
<keyword evidence="3 6" id="KW-0812">Transmembrane</keyword>
<dbReference type="InterPro" id="IPR011577">
    <property type="entry name" value="Cyt_b561_bac/Ni-Hgenase"/>
</dbReference>
<proteinExistence type="predicted"/>
<evidence type="ECO:0000256" key="3">
    <source>
        <dbReference type="ARBA" id="ARBA00022692"/>
    </source>
</evidence>
<dbReference type="Proteomes" id="UP000063234">
    <property type="component" value="Chromosome"/>
</dbReference>
<feature type="transmembrane region" description="Helical" evidence="6">
    <location>
        <begin position="100"/>
        <end position="119"/>
    </location>
</feature>
<gene>
    <name evidence="8" type="ORF">TST_0344</name>
</gene>
<keyword evidence="2" id="KW-1003">Cell membrane</keyword>
<name>A0A0S3QS46_THET7</name>
<evidence type="ECO:0000256" key="6">
    <source>
        <dbReference type="SAM" id="Phobius"/>
    </source>
</evidence>
<dbReference type="KEGG" id="ttk:TST_0344"/>
<dbReference type="AlphaFoldDB" id="A0A0S3QS46"/>
<dbReference type="RefSeq" id="WP_068549074.1">
    <property type="nucleotide sequence ID" value="NZ_AP013035.1"/>
</dbReference>
<accession>A0A0S3QS46</accession>
<dbReference type="PANTHER" id="PTHR30485">
    <property type="entry name" value="NI/FE-HYDROGENASE 1 B-TYPE CYTOCHROME SUBUNIT"/>
    <property type="match status" value="1"/>
</dbReference>
<dbReference type="GO" id="GO:0005886">
    <property type="term" value="C:plasma membrane"/>
    <property type="evidence" value="ECO:0007669"/>
    <property type="project" value="UniProtKB-SubCell"/>
</dbReference>
<evidence type="ECO:0000259" key="7">
    <source>
        <dbReference type="Pfam" id="PF01292"/>
    </source>
</evidence>
<evidence type="ECO:0000256" key="2">
    <source>
        <dbReference type="ARBA" id="ARBA00022475"/>
    </source>
</evidence>
<evidence type="ECO:0000256" key="1">
    <source>
        <dbReference type="ARBA" id="ARBA00004651"/>
    </source>
</evidence>
<dbReference type="GO" id="GO:0009055">
    <property type="term" value="F:electron transfer activity"/>
    <property type="evidence" value="ECO:0007669"/>
    <property type="project" value="InterPro"/>
</dbReference>
<dbReference type="InterPro" id="IPR016174">
    <property type="entry name" value="Di-haem_cyt_TM"/>
</dbReference>
<dbReference type="Gene3D" id="1.20.950.20">
    <property type="entry name" value="Transmembrane di-heme cytochromes, Chain C"/>
    <property type="match status" value="1"/>
</dbReference>
<sequence>MPVLEEVRHLVVKEVKEKVYEAIKDNIDSFSGEKKEKILQELENLAYVGFDLIAKDKLDDAISEIEKFVFKEISRLVKEEKKKEVRYFERFSIWVRMQHAILATSVIILMITGLPLKFHDVGISGKILSLLGGIDNSRLLHRIGASGLIFVSIFHIFYILFTEDGRYNFKKLIPTLKDAKDAVQMIKYYLGRTDEKPKFDRFSYIEKFDYWAVYWGCFIMISSGLILWFPEKAMQFLPKYVTDIAHIAHSDEALLATLAIVCWHFYNAHLNPSKFPMNPVIFTGKISEEELLEEHPLEYEEIVKKQLKEVNKEEQHGETNG</sequence>